<proteinExistence type="predicted"/>
<name>A0A382PVM1_9ZZZZ</name>
<gene>
    <name evidence="2" type="ORF">METZ01_LOCUS329761</name>
</gene>
<accession>A0A382PVM1</accession>
<reference evidence="2" key="1">
    <citation type="submission" date="2018-05" db="EMBL/GenBank/DDBJ databases">
        <authorList>
            <person name="Lanie J.A."/>
            <person name="Ng W.-L."/>
            <person name="Kazmierczak K.M."/>
            <person name="Andrzejewski T.M."/>
            <person name="Davidsen T.M."/>
            <person name="Wayne K.J."/>
            <person name="Tettelin H."/>
            <person name="Glass J.I."/>
            <person name="Rusch D."/>
            <person name="Podicherti R."/>
            <person name="Tsui H.-C.T."/>
            <person name="Winkler M.E."/>
        </authorList>
    </citation>
    <scope>NUCLEOTIDE SEQUENCE</scope>
</reference>
<dbReference type="AlphaFoldDB" id="A0A382PVM1"/>
<evidence type="ECO:0000259" key="1">
    <source>
        <dbReference type="Pfam" id="PF20172"/>
    </source>
</evidence>
<feature type="domain" description="DUF6538" evidence="1">
    <location>
        <begin position="13"/>
        <end position="67"/>
    </location>
</feature>
<organism evidence="2">
    <name type="scientific">marine metagenome</name>
    <dbReference type="NCBI Taxonomy" id="408172"/>
    <lineage>
        <taxon>unclassified sequences</taxon>
        <taxon>metagenomes</taxon>
        <taxon>ecological metagenomes</taxon>
    </lineage>
</organism>
<dbReference type="InterPro" id="IPR046668">
    <property type="entry name" value="DUF6538"/>
</dbReference>
<dbReference type="EMBL" id="UINC01109822">
    <property type="protein sequence ID" value="SVC76907.1"/>
    <property type="molecule type" value="Genomic_DNA"/>
</dbReference>
<dbReference type="Pfam" id="PF20172">
    <property type="entry name" value="DUF6538"/>
    <property type="match status" value="1"/>
</dbReference>
<sequence length="250" mass="29517">MNSHKLICSPNSGETYYFRSYIPKDLIEYFDGVRQFRVSLKCAIKSRSLRITKILDVKVSSLFEEIRIGMKSLDIEQIKEILRIEIRKQILHSHRVREGTNRWDDDGIKRSLDSIQKKETILKDRLKSDSKSYKNEVESKLEEILKSLDIHVEKNSLEFQKLRNNFIDLSLLRHDWMRELVNQTGKTDDDFRKSAQQKIGMDLFPELQETSINDFRKSAQQEVKYNSVAGKNISEYAGLFYDRKRLEETS</sequence>
<feature type="non-terminal residue" evidence="2">
    <location>
        <position position="250"/>
    </location>
</feature>
<evidence type="ECO:0000313" key="2">
    <source>
        <dbReference type="EMBL" id="SVC76907.1"/>
    </source>
</evidence>
<protein>
    <recommendedName>
        <fullName evidence="1">DUF6538 domain-containing protein</fullName>
    </recommendedName>
</protein>